<dbReference type="Pfam" id="PF10613">
    <property type="entry name" value="Lig_chan-Glu_bd"/>
    <property type="match status" value="1"/>
</dbReference>
<evidence type="ECO:0000256" key="7">
    <source>
        <dbReference type="ARBA" id="ARBA00023136"/>
    </source>
</evidence>
<comment type="subcellular location">
    <subcellularLocation>
        <location evidence="1">Membrane</location>
        <topology evidence="1">Multi-pass membrane protein</topology>
    </subcellularLocation>
    <subcellularLocation>
        <location evidence="13">Postsynaptic cell membrane</location>
    </subcellularLocation>
</comment>
<evidence type="ECO:0000259" key="18">
    <source>
        <dbReference type="SMART" id="SM00918"/>
    </source>
</evidence>
<dbReference type="SMART" id="SM00079">
    <property type="entry name" value="PBPe"/>
    <property type="match status" value="1"/>
</dbReference>
<keyword evidence="8" id="KW-0675">Receptor</keyword>
<reference evidence="19 20" key="1">
    <citation type="submission" date="2024-04" db="EMBL/GenBank/DDBJ databases">
        <authorList>
            <consortium name="Genoscope - CEA"/>
            <person name="William W."/>
        </authorList>
    </citation>
    <scope>NUCLEOTIDE SEQUENCE [LARGE SCALE GENOMIC DNA]</scope>
</reference>
<keyword evidence="9" id="KW-0325">Glycoprotein</keyword>
<dbReference type="InterPro" id="IPR019594">
    <property type="entry name" value="Glu/Gly-bd"/>
</dbReference>
<evidence type="ECO:0000256" key="11">
    <source>
        <dbReference type="ARBA" id="ARBA00023286"/>
    </source>
</evidence>
<evidence type="ECO:0000313" key="20">
    <source>
        <dbReference type="Proteomes" id="UP001497497"/>
    </source>
</evidence>
<feature type="chain" id="PRO_5043393669" evidence="16">
    <location>
        <begin position="21"/>
        <end position="852"/>
    </location>
</feature>
<evidence type="ECO:0000256" key="3">
    <source>
        <dbReference type="ARBA" id="ARBA00022692"/>
    </source>
</evidence>
<feature type="compositionally biased region" description="Basic and acidic residues" evidence="14">
    <location>
        <begin position="405"/>
        <end position="419"/>
    </location>
</feature>
<feature type="domain" description="Ionotropic glutamate receptor C-terminal" evidence="17">
    <location>
        <begin position="426"/>
        <end position="772"/>
    </location>
</feature>
<keyword evidence="6" id="KW-0406">Ion transport</keyword>
<feature type="transmembrane region" description="Helical" evidence="15">
    <location>
        <begin position="543"/>
        <end position="563"/>
    </location>
</feature>
<dbReference type="Gene3D" id="3.40.190.10">
    <property type="entry name" value="Periplasmic binding protein-like II"/>
    <property type="match status" value="2"/>
</dbReference>
<dbReference type="PANTHER" id="PTHR18966">
    <property type="entry name" value="IONOTROPIC GLUTAMATE RECEPTOR"/>
    <property type="match status" value="1"/>
</dbReference>
<keyword evidence="10" id="KW-0628">Postsynaptic cell membrane</keyword>
<evidence type="ECO:0000259" key="17">
    <source>
        <dbReference type="SMART" id="SM00079"/>
    </source>
</evidence>
<dbReference type="EMBL" id="CAXITT010000372">
    <property type="protein sequence ID" value="CAL1540123.1"/>
    <property type="molecule type" value="Genomic_DNA"/>
</dbReference>
<dbReference type="Gene3D" id="1.10.287.70">
    <property type="match status" value="1"/>
</dbReference>
<keyword evidence="3 15" id="KW-0812">Transmembrane</keyword>
<feature type="domain" description="Ionotropic glutamate receptor L-glutamate and glycine-binding" evidence="18">
    <location>
        <begin position="436"/>
        <end position="490"/>
    </location>
</feature>
<dbReference type="Pfam" id="PF00060">
    <property type="entry name" value="Lig_chan"/>
    <property type="match status" value="1"/>
</dbReference>
<protein>
    <submittedName>
        <fullName evidence="19">Uncharacterized protein</fullName>
    </submittedName>
</protein>
<evidence type="ECO:0000256" key="16">
    <source>
        <dbReference type="SAM" id="SignalP"/>
    </source>
</evidence>
<name>A0AAV2I0M7_LYMST</name>
<gene>
    <name evidence="19" type="ORF">GSLYS_00013856001</name>
</gene>
<evidence type="ECO:0000256" key="9">
    <source>
        <dbReference type="ARBA" id="ARBA00023180"/>
    </source>
</evidence>
<evidence type="ECO:0000256" key="15">
    <source>
        <dbReference type="SAM" id="Phobius"/>
    </source>
</evidence>
<dbReference type="AlphaFoldDB" id="A0AAV2I0M7"/>
<feature type="transmembrane region" description="Helical" evidence="15">
    <location>
        <begin position="798"/>
        <end position="822"/>
    </location>
</feature>
<dbReference type="InterPro" id="IPR001320">
    <property type="entry name" value="Iontro_rcpt_C"/>
</dbReference>
<dbReference type="InterPro" id="IPR015683">
    <property type="entry name" value="Ionotropic_Glu_rcpt"/>
</dbReference>
<evidence type="ECO:0000256" key="8">
    <source>
        <dbReference type="ARBA" id="ARBA00023170"/>
    </source>
</evidence>
<keyword evidence="5" id="KW-0770">Synapse</keyword>
<evidence type="ECO:0000256" key="10">
    <source>
        <dbReference type="ARBA" id="ARBA00023257"/>
    </source>
</evidence>
<keyword evidence="20" id="KW-1185">Reference proteome</keyword>
<dbReference type="SMART" id="SM00918">
    <property type="entry name" value="Lig_chan-Glu_bd"/>
    <property type="match status" value="1"/>
</dbReference>
<dbReference type="GO" id="GO:0015276">
    <property type="term" value="F:ligand-gated monoatomic ion channel activity"/>
    <property type="evidence" value="ECO:0007669"/>
    <property type="project" value="InterPro"/>
</dbReference>
<evidence type="ECO:0000256" key="2">
    <source>
        <dbReference type="ARBA" id="ARBA00022448"/>
    </source>
</evidence>
<dbReference type="InterPro" id="IPR028082">
    <property type="entry name" value="Peripla_BP_I"/>
</dbReference>
<keyword evidence="7 15" id="KW-0472">Membrane</keyword>
<evidence type="ECO:0000256" key="13">
    <source>
        <dbReference type="ARBA" id="ARBA00034100"/>
    </source>
</evidence>
<keyword evidence="4 15" id="KW-1133">Transmembrane helix</keyword>
<dbReference type="Pfam" id="PF01094">
    <property type="entry name" value="ANF_receptor"/>
    <property type="match status" value="1"/>
</dbReference>
<evidence type="ECO:0000256" key="12">
    <source>
        <dbReference type="ARBA" id="ARBA00023303"/>
    </source>
</evidence>
<evidence type="ECO:0000256" key="1">
    <source>
        <dbReference type="ARBA" id="ARBA00004141"/>
    </source>
</evidence>
<keyword evidence="16" id="KW-0732">Signal</keyword>
<evidence type="ECO:0000256" key="14">
    <source>
        <dbReference type="SAM" id="MobiDB-lite"/>
    </source>
</evidence>
<evidence type="ECO:0000313" key="19">
    <source>
        <dbReference type="EMBL" id="CAL1540123.1"/>
    </source>
</evidence>
<dbReference type="InterPro" id="IPR001828">
    <property type="entry name" value="ANF_lig-bd_rcpt"/>
</dbReference>
<evidence type="ECO:0000256" key="5">
    <source>
        <dbReference type="ARBA" id="ARBA00023018"/>
    </source>
</evidence>
<dbReference type="Proteomes" id="UP001497497">
    <property type="component" value="Unassembled WGS sequence"/>
</dbReference>
<keyword evidence="2" id="KW-0813">Transport</keyword>
<dbReference type="FunFam" id="1.10.287.70:FF:000143">
    <property type="entry name" value="Probable glutamate receptor"/>
    <property type="match status" value="1"/>
</dbReference>
<dbReference type="SUPFAM" id="SSF53822">
    <property type="entry name" value="Periplasmic binding protein-like I"/>
    <property type="match status" value="1"/>
</dbReference>
<evidence type="ECO:0000256" key="6">
    <source>
        <dbReference type="ARBA" id="ARBA00023065"/>
    </source>
</evidence>
<feature type="transmembrane region" description="Helical" evidence="15">
    <location>
        <begin position="607"/>
        <end position="628"/>
    </location>
</feature>
<dbReference type="Gene3D" id="3.40.50.2300">
    <property type="match status" value="2"/>
</dbReference>
<evidence type="ECO:0000256" key="4">
    <source>
        <dbReference type="ARBA" id="ARBA00022989"/>
    </source>
</evidence>
<dbReference type="GO" id="GO:0045211">
    <property type="term" value="C:postsynaptic membrane"/>
    <property type="evidence" value="ECO:0007669"/>
    <property type="project" value="UniProtKB-SubCell"/>
</dbReference>
<sequence>MTALTARLLCVVACLTSARAYNYYFIINATVLGTPGSNDAKLYSDIADVLLREESPKGTGKSGKATPNFCKLVFTPLNLDKSSGESFYDSLEQARENFNDQKVAVAIGPFMEIFASTDYVITKQIHILTSAAGQNAGMMNPDRVVSILPEPSSLSSIIAATVTKLNWTNVAFLAQDDFSPVLSLGQSGTVVWPIRLPNKVNSPDDPELIRNLIELRKSQRNIFILHSNNRDVVMHVLKAAQNLHLLHNKIDWFVTYPDFVDFLKDNDTWSGTLYGLQLLREEKIPSNISDIIKLNNITLSRLEQGLAIDVVGLLRHILWAESPDCSRDRMLEDYTVLAEVFSWQLKTTVGPASPYNGALGQYIWDKTSKGRTNFTIDIMKYSGDEPRKIGHVLYINGTPNVTLEDTERRPDTSQKEPQKQKGKKTKLKVATKQQDPFIIKRDNTYIGFSVELLDLLSEKVDFEFELYEAEDVVSDGNQPRTNGMVNALTIGNASMAIGALEVTAEREKLISFSYTILSSQASILIKKADSTTNYFQFLGPFSASLWVMILVFIMVAGASLYVMSRFDPTQEGNVQRFDLKESLWYSLNIVLQGSTDYSPQTTSMRAIIAFFWFCVLIIEAAYTANLAAHLTLQQIDNRIKTVHDLAGQSQVMYGVEKGSDVQQFFETQKEDPYERMWAFMKLHETKVILDNTTYIIEQVKAGKMAFIADGVTNGYYANQHCGIESIEQNFQSKDFSLGFPKGAPYLDDINQALLKLKEEGQLDNLKEKWWSMGLNCTEKDKSRSISQKTTPELELTNMIGVFIVLAVFIVVAIIVDVGSRLYRWDKDKRKAKNNVELIESSETNVLGNHLIK</sequence>
<keyword evidence="12" id="KW-0407">Ion channel</keyword>
<organism evidence="19 20">
    <name type="scientific">Lymnaea stagnalis</name>
    <name type="common">Great pond snail</name>
    <name type="synonym">Helix stagnalis</name>
    <dbReference type="NCBI Taxonomy" id="6523"/>
    <lineage>
        <taxon>Eukaryota</taxon>
        <taxon>Metazoa</taxon>
        <taxon>Spiralia</taxon>
        <taxon>Lophotrochozoa</taxon>
        <taxon>Mollusca</taxon>
        <taxon>Gastropoda</taxon>
        <taxon>Heterobranchia</taxon>
        <taxon>Euthyneura</taxon>
        <taxon>Panpulmonata</taxon>
        <taxon>Hygrophila</taxon>
        <taxon>Lymnaeoidea</taxon>
        <taxon>Lymnaeidae</taxon>
        <taxon>Lymnaea</taxon>
    </lineage>
</organism>
<proteinExistence type="predicted"/>
<keyword evidence="11" id="KW-1071">Ligand-gated ion channel</keyword>
<comment type="caution">
    <text evidence="19">The sequence shown here is derived from an EMBL/GenBank/DDBJ whole genome shotgun (WGS) entry which is preliminary data.</text>
</comment>
<accession>A0AAV2I0M7</accession>
<feature type="region of interest" description="Disordered" evidence="14">
    <location>
        <begin position="400"/>
        <end position="426"/>
    </location>
</feature>
<dbReference type="SUPFAM" id="SSF53850">
    <property type="entry name" value="Periplasmic binding protein-like II"/>
    <property type="match status" value="1"/>
</dbReference>
<feature type="signal peptide" evidence="16">
    <location>
        <begin position="1"/>
        <end position="20"/>
    </location>
</feature>